<dbReference type="InterPro" id="IPR036291">
    <property type="entry name" value="NAD(P)-bd_dom_sf"/>
</dbReference>
<dbReference type="AlphaFoldDB" id="A0A1Y0L439"/>
<evidence type="ECO:0000313" key="3">
    <source>
        <dbReference type="EMBL" id="ARU96830.1"/>
    </source>
</evidence>
<dbReference type="Proteomes" id="UP000195814">
    <property type="component" value="Chromosome"/>
</dbReference>
<dbReference type="Proteomes" id="UP000195729">
    <property type="component" value="Chromosome"/>
</dbReference>
<dbReference type="PROSITE" id="PS00061">
    <property type="entry name" value="ADH_SHORT"/>
    <property type="match status" value="1"/>
</dbReference>
<dbReference type="SUPFAM" id="SSF51735">
    <property type="entry name" value="NAD(P)-binding Rossmann-fold domains"/>
    <property type="match status" value="1"/>
</dbReference>
<sequence length="253" mass="26152">MMMFKLEGKTALITGAASGIGLEAARMMARAGATVAINYLPDDPRGEQAISDLRSEGLKVIAAPGDVSKPEQAAEMVEKAVSELGHLDLLVNNAGTPGVTKPIPVKDLDSVSEELWSTLLNVNLMSVFRCSRAAAASLAASGGAIVNTASIAGFGSIASTVAYSASKAAVINLTSNLAHALAPEVRVNAVAPGSVESSWAIEWSEERRQSTIAATPLQRWCTPNDVAELIVYLGFAGSMITGQTVIIDGGISL</sequence>
<organism evidence="2 5">
    <name type="scientific">Tatumella citrea</name>
    <name type="common">Pantoea citrea</name>
    <dbReference type="NCBI Taxonomy" id="53336"/>
    <lineage>
        <taxon>Bacteria</taxon>
        <taxon>Pseudomonadati</taxon>
        <taxon>Pseudomonadota</taxon>
        <taxon>Gammaproteobacteria</taxon>
        <taxon>Enterobacterales</taxon>
        <taxon>Erwiniaceae</taxon>
        <taxon>Tatumella</taxon>
    </lineage>
</organism>
<gene>
    <name evidence="2" type="ORF">A7K98_02670</name>
    <name evidence="3" type="ORF">A7K99_02670</name>
</gene>
<name>A0A1Y0L439_TATCI</name>
<dbReference type="InterPro" id="IPR002347">
    <property type="entry name" value="SDR_fam"/>
</dbReference>
<dbReference type="OrthoDB" id="286404at2"/>
<keyword evidence="4" id="KW-1185">Reference proteome</keyword>
<reference evidence="4 5" key="1">
    <citation type="submission" date="2016-05" db="EMBL/GenBank/DDBJ databases">
        <title>Complete genome sequence of two 2,5-diketo-D-glunonic acid producing strain Tatumella citrea.</title>
        <authorList>
            <person name="Duan C."/>
            <person name="Yang J."/>
            <person name="Yang S."/>
        </authorList>
    </citation>
    <scope>NUCLEOTIDE SEQUENCE [LARGE SCALE GENOMIC DNA]</scope>
    <source>
        <strain evidence="3 4">ATCC 39140</strain>
        <strain evidence="2 5">DSM 13699</strain>
    </source>
</reference>
<dbReference type="Pfam" id="PF13561">
    <property type="entry name" value="adh_short_C2"/>
    <property type="match status" value="1"/>
</dbReference>
<dbReference type="Gene3D" id="3.40.50.720">
    <property type="entry name" value="NAD(P)-binding Rossmann-like Domain"/>
    <property type="match status" value="1"/>
</dbReference>
<comment type="similarity">
    <text evidence="1">Belongs to the short-chain dehydrogenases/reductases (SDR) family.</text>
</comment>
<dbReference type="InterPro" id="IPR020904">
    <property type="entry name" value="Sc_DH/Rdtase_CS"/>
</dbReference>
<dbReference type="PANTHER" id="PTHR42760">
    <property type="entry name" value="SHORT-CHAIN DEHYDROGENASES/REDUCTASES FAMILY MEMBER"/>
    <property type="match status" value="1"/>
</dbReference>
<protein>
    <submittedName>
        <fullName evidence="2">Oxidoreductase</fullName>
    </submittedName>
</protein>
<proteinExistence type="inferred from homology"/>
<dbReference type="RefSeq" id="WP_087487179.1">
    <property type="nucleotide sequence ID" value="NZ_CP015579.1"/>
</dbReference>
<dbReference type="GO" id="GO:0016616">
    <property type="term" value="F:oxidoreductase activity, acting on the CH-OH group of donors, NAD or NADP as acceptor"/>
    <property type="evidence" value="ECO:0007669"/>
    <property type="project" value="TreeGrafter"/>
</dbReference>
<dbReference type="EMBL" id="CP015581">
    <property type="protein sequence ID" value="ARU96830.1"/>
    <property type="molecule type" value="Genomic_DNA"/>
</dbReference>
<evidence type="ECO:0000313" key="2">
    <source>
        <dbReference type="EMBL" id="ARU92792.1"/>
    </source>
</evidence>
<dbReference type="EMBL" id="CP015579">
    <property type="protein sequence ID" value="ARU92792.1"/>
    <property type="molecule type" value="Genomic_DNA"/>
</dbReference>
<dbReference type="CDD" id="cd05233">
    <property type="entry name" value="SDR_c"/>
    <property type="match status" value="1"/>
</dbReference>
<dbReference type="PRINTS" id="PR00080">
    <property type="entry name" value="SDRFAMILY"/>
</dbReference>
<dbReference type="KEGG" id="tci:A7K98_02670"/>
<dbReference type="PRINTS" id="PR00081">
    <property type="entry name" value="GDHRDH"/>
</dbReference>
<evidence type="ECO:0000313" key="4">
    <source>
        <dbReference type="Proteomes" id="UP000195729"/>
    </source>
</evidence>
<accession>A0A1Y0L439</accession>
<evidence type="ECO:0000313" key="5">
    <source>
        <dbReference type="Proteomes" id="UP000195814"/>
    </source>
</evidence>
<evidence type="ECO:0000256" key="1">
    <source>
        <dbReference type="ARBA" id="ARBA00006484"/>
    </source>
</evidence>
<dbReference type="FunFam" id="3.40.50.720:FF:000084">
    <property type="entry name" value="Short-chain dehydrogenase reductase"/>
    <property type="match status" value="1"/>
</dbReference>